<dbReference type="PROSITE" id="PS50994">
    <property type="entry name" value="INTEGRASE"/>
    <property type="match status" value="1"/>
</dbReference>
<evidence type="ECO:0000256" key="1">
    <source>
        <dbReference type="ARBA" id="ARBA00004479"/>
    </source>
</evidence>
<feature type="transmembrane region" description="Helical" evidence="8">
    <location>
        <begin position="705"/>
        <end position="727"/>
    </location>
</feature>
<keyword evidence="5 8" id="KW-0472">Membrane</keyword>
<dbReference type="InterPro" id="IPR046956">
    <property type="entry name" value="RLP23-like"/>
</dbReference>
<dbReference type="InterPro" id="IPR012337">
    <property type="entry name" value="RNaseH-like_sf"/>
</dbReference>
<name>A0A438BR94_VITVI</name>
<evidence type="ECO:0000256" key="8">
    <source>
        <dbReference type="SAM" id="Phobius"/>
    </source>
</evidence>
<accession>A0A438BR94</accession>
<dbReference type="InterPro" id="IPR013103">
    <property type="entry name" value="RVT_2"/>
</dbReference>
<dbReference type="GO" id="GO:0015074">
    <property type="term" value="P:DNA integration"/>
    <property type="evidence" value="ECO:0007669"/>
    <property type="project" value="InterPro"/>
</dbReference>
<comment type="caution">
    <text evidence="10">The sequence shown here is derived from an EMBL/GenBank/DDBJ whole genome shotgun (WGS) entry which is preliminary data.</text>
</comment>
<keyword evidence="6" id="KW-0675">Receptor</keyword>
<evidence type="ECO:0000313" key="10">
    <source>
        <dbReference type="EMBL" id="RVW13477.1"/>
    </source>
</evidence>
<proteinExistence type="predicted"/>
<dbReference type="SUPFAM" id="SSF53098">
    <property type="entry name" value="Ribonuclease H-like"/>
    <property type="match status" value="1"/>
</dbReference>
<feature type="domain" description="Integrase catalytic" evidence="9">
    <location>
        <begin position="227"/>
        <end position="405"/>
    </location>
</feature>
<keyword evidence="2 8" id="KW-0812">Transmembrane</keyword>
<reference evidence="10 11" key="1">
    <citation type="journal article" date="2018" name="PLoS Genet.">
        <title>Population sequencing reveals clonal diversity and ancestral inbreeding in the grapevine cultivar Chardonnay.</title>
        <authorList>
            <person name="Roach M.J."/>
            <person name="Johnson D.L."/>
            <person name="Bohlmann J."/>
            <person name="van Vuuren H.J."/>
            <person name="Jones S.J."/>
            <person name="Pretorius I.S."/>
            <person name="Schmidt S.A."/>
            <person name="Borneman A.R."/>
        </authorList>
    </citation>
    <scope>NUCLEOTIDE SEQUENCE [LARGE SCALE GENOMIC DNA]</scope>
    <source>
        <strain evidence="11">cv. Chardonnay</strain>
        <tissue evidence="10">Leaf</tissue>
    </source>
</reference>
<evidence type="ECO:0000256" key="4">
    <source>
        <dbReference type="ARBA" id="ARBA00022989"/>
    </source>
</evidence>
<dbReference type="GO" id="GO:0016020">
    <property type="term" value="C:membrane"/>
    <property type="evidence" value="ECO:0007669"/>
    <property type="project" value="UniProtKB-SubCell"/>
</dbReference>
<evidence type="ECO:0000256" key="2">
    <source>
        <dbReference type="ARBA" id="ARBA00022692"/>
    </source>
</evidence>
<evidence type="ECO:0000259" key="9">
    <source>
        <dbReference type="PROSITE" id="PS50994"/>
    </source>
</evidence>
<keyword evidence="4 8" id="KW-1133">Transmembrane helix</keyword>
<dbReference type="EMBL" id="QGNW01002652">
    <property type="protein sequence ID" value="RVW13477.1"/>
    <property type="molecule type" value="Genomic_DNA"/>
</dbReference>
<evidence type="ECO:0000313" key="11">
    <source>
        <dbReference type="Proteomes" id="UP000288805"/>
    </source>
</evidence>
<dbReference type="Gene3D" id="3.30.420.10">
    <property type="entry name" value="Ribonuclease H-like superfamily/Ribonuclease H"/>
    <property type="match status" value="1"/>
</dbReference>
<dbReference type="PANTHER" id="PTHR48063:SF98">
    <property type="entry name" value="LRR RECEPTOR-LIKE SERINE_THREONINE-PROTEIN KINASE FLS2"/>
    <property type="match status" value="1"/>
</dbReference>
<sequence>MAFNETLSSTNDPITIQNFHDPQHPFFTINLSNITKLSSTNYLTWSLQIQYLLEGYDLHHFIDGTHILPPPTITVIGVTSPNSTYVIKTRVDELALMEKPVDDEDLIDQVLEGLNDEYKSIIDAINACDTLISFAELHEKLLNKEASLQIAQPSSLSLPIKTNPTSFWNHPNWRPPATNPPQPDPITAFYPHDQCQPKPYLGHCQGCGIQGHTTKRCPMFQLVTNQQSLTPRSDDVMIGDGSTLPITHTSSTTIPTSSRTFTLQKDLNTGAILLMGEPKDGVYEWLTTFLSVTSSSLLAFSNVKTTLTEWHSRLDNGSEYRALDNFLATNGISHLTTPPYTLEHNGISERRHCHIVEIGLSLLTHASMPLTYWTYAFVTAVYLINLNYPSLPIDRLPPEPHNSEPSSASATVLPTHPMTTRAKNNIHKPLTKMNFTVVISQPSDIEPHTVNQSLIDPKWRQAMNDEFDALVRNETWELVPSTSMYKAKLVAKGHLSEDVYMAQPSGFVNRDNPTHVCKLKKAIYELKQAPRAWYLELRQFLIESRPVTKFIIERYRVENCQQAISKTDFLFLVQKGAIPKCINNFSTMARMDTTVDDNFKVLFDYNYLKYEDLSLVVKGRKSEYDSILALVRTIDFSSNNLSGSIPTKISKQYLQALRFKALMHLASLAMMNFVELLLQKNCTKNEDFQGVNHIEESREDFELSWFYISMAIGFILSFWGVCGALLFKRTWKHAYFRFLDDTRDKLYVATVLKMNWLRNHLRRHHFGLRCLRAVSQEKRDERESGGS</sequence>
<dbReference type="InterPro" id="IPR036397">
    <property type="entry name" value="RNaseH_sf"/>
</dbReference>
<dbReference type="GO" id="GO:0003676">
    <property type="term" value="F:nucleic acid binding"/>
    <property type="evidence" value="ECO:0007669"/>
    <property type="project" value="InterPro"/>
</dbReference>
<dbReference type="PANTHER" id="PTHR48063">
    <property type="entry name" value="LRR RECEPTOR-LIKE KINASE"/>
    <property type="match status" value="1"/>
</dbReference>
<evidence type="ECO:0000256" key="5">
    <source>
        <dbReference type="ARBA" id="ARBA00023136"/>
    </source>
</evidence>
<dbReference type="Pfam" id="PF07727">
    <property type="entry name" value="RVT_2"/>
    <property type="match status" value="1"/>
</dbReference>
<dbReference type="Pfam" id="PF14223">
    <property type="entry name" value="Retrotran_gag_2"/>
    <property type="match status" value="1"/>
</dbReference>
<organism evidence="10 11">
    <name type="scientific">Vitis vinifera</name>
    <name type="common">Grape</name>
    <dbReference type="NCBI Taxonomy" id="29760"/>
    <lineage>
        <taxon>Eukaryota</taxon>
        <taxon>Viridiplantae</taxon>
        <taxon>Streptophyta</taxon>
        <taxon>Embryophyta</taxon>
        <taxon>Tracheophyta</taxon>
        <taxon>Spermatophyta</taxon>
        <taxon>Magnoliopsida</taxon>
        <taxon>eudicotyledons</taxon>
        <taxon>Gunneridae</taxon>
        <taxon>Pentapetalae</taxon>
        <taxon>rosids</taxon>
        <taxon>Vitales</taxon>
        <taxon>Vitaceae</taxon>
        <taxon>Viteae</taxon>
        <taxon>Vitis</taxon>
    </lineage>
</organism>
<keyword evidence="7" id="KW-0325">Glycoprotein</keyword>
<evidence type="ECO:0000256" key="7">
    <source>
        <dbReference type="ARBA" id="ARBA00023180"/>
    </source>
</evidence>
<evidence type="ECO:0000256" key="6">
    <source>
        <dbReference type="ARBA" id="ARBA00023170"/>
    </source>
</evidence>
<dbReference type="Proteomes" id="UP000288805">
    <property type="component" value="Unassembled WGS sequence"/>
</dbReference>
<evidence type="ECO:0000256" key="3">
    <source>
        <dbReference type="ARBA" id="ARBA00022729"/>
    </source>
</evidence>
<gene>
    <name evidence="10" type="primary">RE2_81</name>
    <name evidence="10" type="ORF">CK203_096644</name>
</gene>
<dbReference type="InterPro" id="IPR001584">
    <property type="entry name" value="Integrase_cat-core"/>
</dbReference>
<comment type="subcellular location">
    <subcellularLocation>
        <location evidence="1">Membrane</location>
        <topology evidence="1">Single-pass type I membrane protein</topology>
    </subcellularLocation>
</comment>
<dbReference type="AlphaFoldDB" id="A0A438BR94"/>
<protein>
    <submittedName>
        <fullName evidence="10">Retrovirus-related Pol polyprotein from transposon RE2</fullName>
    </submittedName>
</protein>
<keyword evidence="3" id="KW-0732">Signal</keyword>